<evidence type="ECO:0000313" key="2">
    <source>
        <dbReference type="EMBL" id="GAA0859694.1"/>
    </source>
</evidence>
<dbReference type="NCBIfam" id="NF007139">
    <property type="entry name" value="PRK09585.1-3"/>
    <property type="match status" value="1"/>
</dbReference>
<dbReference type="NCBIfam" id="NF007148">
    <property type="entry name" value="PRK09585.3-2"/>
    <property type="match status" value="1"/>
</dbReference>
<dbReference type="HAMAP" id="MF_01270">
    <property type="entry name" value="AnhMurNAc_kinase"/>
    <property type="match status" value="1"/>
</dbReference>
<dbReference type="InterPro" id="IPR043129">
    <property type="entry name" value="ATPase_NBD"/>
</dbReference>
<gene>
    <name evidence="1" type="primary">anmK</name>
    <name evidence="2" type="ORF">GCM10009114_34140</name>
</gene>
<dbReference type="RefSeq" id="WP_343862185.1">
    <property type="nucleotide sequence ID" value="NZ_BAAAFD010000013.1"/>
</dbReference>
<dbReference type="SUPFAM" id="SSF53067">
    <property type="entry name" value="Actin-like ATPase domain"/>
    <property type="match status" value="1"/>
</dbReference>
<comment type="function">
    <text evidence="1">Catalyzes the specific phosphorylation of 1,6-anhydro-N-acetylmuramic acid (anhMurNAc) with the simultaneous cleavage of the 1,6-anhydro ring, generating MurNAc-6-P. Is required for the utilization of anhMurNAc either imported from the medium or derived from its own cell wall murein, and thus plays a role in cell wall recycling.</text>
</comment>
<dbReference type="EC" id="2.7.1.170" evidence="1"/>
<keyword evidence="1 2" id="KW-0418">Kinase</keyword>
<comment type="pathway">
    <text evidence="1">Cell wall biogenesis; peptidoglycan recycling.</text>
</comment>
<reference evidence="2 3" key="1">
    <citation type="journal article" date="2019" name="Int. J. Syst. Evol. Microbiol.">
        <title>The Global Catalogue of Microorganisms (GCM) 10K type strain sequencing project: providing services to taxonomists for standard genome sequencing and annotation.</title>
        <authorList>
            <consortium name="The Broad Institute Genomics Platform"/>
            <consortium name="The Broad Institute Genome Sequencing Center for Infectious Disease"/>
            <person name="Wu L."/>
            <person name="Ma J."/>
        </authorList>
    </citation>
    <scope>NUCLEOTIDE SEQUENCE [LARGE SCALE GENOMIC DNA]</scope>
    <source>
        <strain evidence="2 3">JCM 15896</strain>
    </source>
</reference>
<sequence>MSNLYIGLMSGTSMDGVDVAIVDFSKIQPKVIAFHTLTYTAELLQKLNQLCAANDDEIVDMGQADRAVAMHFADAVKQILQQTGLQPAQIAAIGSHGQTIRHHPNGQHGFTLQIGDPNTLAVMTGIDVIADFRRKDIALGGQGAPLAPAFHQAVFRHSKHSRIILNIGGISNITYIPKSIEQDVIGFDTGPGNTLMDAWCKRHLGEPYDHNGHWAASGNRDSRLLQQLMVEPFFAQSFPKSTGRETFNLDWLDNHIATLAQSPSAESVQATLAMLTTCTIASQINVFDDVEEVFVCGGGANNDFLMECLENELVEVDLATTNELGISPDAVEAVAFAWLAYAHINHIPGNLPSVTGAAKAAILGGFYHRN</sequence>
<dbReference type="InterPro" id="IPR005338">
    <property type="entry name" value="Anhydro_N_Ac-Mur_kinase"/>
</dbReference>
<dbReference type="PANTHER" id="PTHR30605:SF0">
    <property type="entry name" value="ANHYDRO-N-ACETYLMURAMIC ACID KINASE"/>
    <property type="match status" value="1"/>
</dbReference>
<keyword evidence="1" id="KW-0119">Carbohydrate metabolism</keyword>
<dbReference type="EMBL" id="BAAAFD010000013">
    <property type="protein sequence ID" value="GAA0859694.1"/>
    <property type="molecule type" value="Genomic_DNA"/>
</dbReference>
<comment type="pathway">
    <text evidence="1">Amino-sugar metabolism; 1,6-anhydro-N-acetylmuramate degradation.</text>
</comment>
<accession>A0ABN1LSL4</accession>
<dbReference type="Gene3D" id="3.30.420.40">
    <property type="match status" value="2"/>
</dbReference>
<dbReference type="Pfam" id="PF03702">
    <property type="entry name" value="AnmK"/>
    <property type="match status" value="1"/>
</dbReference>
<organism evidence="2 3">
    <name type="scientific">Aliiglaciecola litoralis</name>
    <dbReference type="NCBI Taxonomy" id="582857"/>
    <lineage>
        <taxon>Bacteria</taxon>
        <taxon>Pseudomonadati</taxon>
        <taxon>Pseudomonadota</taxon>
        <taxon>Gammaproteobacteria</taxon>
        <taxon>Alteromonadales</taxon>
        <taxon>Alteromonadaceae</taxon>
        <taxon>Aliiglaciecola</taxon>
    </lineage>
</organism>
<comment type="caution">
    <text evidence="2">The sequence shown here is derived from an EMBL/GenBank/DDBJ whole genome shotgun (WGS) entry which is preliminary data.</text>
</comment>
<evidence type="ECO:0000256" key="1">
    <source>
        <dbReference type="HAMAP-Rule" id="MF_01270"/>
    </source>
</evidence>
<evidence type="ECO:0000313" key="3">
    <source>
        <dbReference type="Proteomes" id="UP001500359"/>
    </source>
</evidence>
<proteinExistence type="inferred from homology"/>
<dbReference type="Proteomes" id="UP001500359">
    <property type="component" value="Unassembled WGS sequence"/>
</dbReference>
<name>A0ABN1LSL4_9ALTE</name>
<keyword evidence="3" id="KW-1185">Reference proteome</keyword>
<keyword evidence="1" id="KW-0067">ATP-binding</keyword>
<dbReference type="PANTHER" id="PTHR30605">
    <property type="entry name" value="ANHYDRO-N-ACETYLMURAMIC ACID KINASE"/>
    <property type="match status" value="1"/>
</dbReference>
<dbReference type="CDD" id="cd24050">
    <property type="entry name" value="ASKHA_NBD_ANMK"/>
    <property type="match status" value="1"/>
</dbReference>
<feature type="binding site" evidence="1">
    <location>
        <begin position="11"/>
        <end position="18"/>
    </location>
    <ligand>
        <name>ATP</name>
        <dbReference type="ChEBI" id="CHEBI:30616"/>
    </ligand>
</feature>
<protein>
    <recommendedName>
        <fullName evidence="1">Anhydro-N-acetylmuramic acid kinase</fullName>
        <ecNumber evidence="1">2.7.1.170</ecNumber>
    </recommendedName>
    <alternativeName>
        <fullName evidence="1">AnhMurNAc kinase</fullName>
    </alternativeName>
</protein>
<comment type="catalytic activity">
    <reaction evidence="1">
        <text>1,6-anhydro-N-acetyl-beta-muramate + ATP + H2O = N-acetyl-D-muramate 6-phosphate + ADP + H(+)</text>
        <dbReference type="Rhea" id="RHEA:24952"/>
        <dbReference type="ChEBI" id="CHEBI:15377"/>
        <dbReference type="ChEBI" id="CHEBI:15378"/>
        <dbReference type="ChEBI" id="CHEBI:30616"/>
        <dbReference type="ChEBI" id="CHEBI:58690"/>
        <dbReference type="ChEBI" id="CHEBI:58722"/>
        <dbReference type="ChEBI" id="CHEBI:456216"/>
        <dbReference type="EC" id="2.7.1.170"/>
    </reaction>
</comment>
<dbReference type="GO" id="GO:0016301">
    <property type="term" value="F:kinase activity"/>
    <property type="evidence" value="ECO:0007669"/>
    <property type="project" value="UniProtKB-KW"/>
</dbReference>
<keyword evidence="1" id="KW-0547">Nucleotide-binding</keyword>
<keyword evidence="1" id="KW-0808">Transferase</keyword>
<comment type="similarity">
    <text evidence="1">Belongs to the anhydro-N-acetylmuramic acid kinase family.</text>
</comment>